<protein>
    <recommendedName>
        <fullName evidence="3">Endonuclease/exonuclease/phosphatase domain-containing protein</fullName>
    </recommendedName>
</protein>
<dbReference type="PANTHER" id="PTHR33710:SF72">
    <property type="entry name" value="OS04G0204200 PROTEIN"/>
    <property type="match status" value="1"/>
</dbReference>
<proteinExistence type="predicted"/>
<dbReference type="InterPro" id="IPR036691">
    <property type="entry name" value="Endo/exonu/phosph_ase_sf"/>
</dbReference>
<dbReference type="SUPFAM" id="SSF56219">
    <property type="entry name" value="DNase I-like"/>
    <property type="match status" value="1"/>
</dbReference>
<feature type="non-terminal residue" evidence="1">
    <location>
        <position position="145"/>
    </location>
</feature>
<evidence type="ECO:0000313" key="2">
    <source>
        <dbReference type="Proteomes" id="UP001341281"/>
    </source>
</evidence>
<organism evidence="1 2">
    <name type="scientific">Paspalum notatum var. saurae</name>
    <dbReference type="NCBI Taxonomy" id="547442"/>
    <lineage>
        <taxon>Eukaryota</taxon>
        <taxon>Viridiplantae</taxon>
        <taxon>Streptophyta</taxon>
        <taxon>Embryophyta</taxon>
        <taxon>Tracheophyta</taxon>
        <taxon>Spermatophyta</taxon>
        <taxon>Magnoliopsida</taxon>
        <taxon>Liliopsida</taxon>
        <taxon>Poales</taxon>
        <taxon>Poaceae</taxon>
        <taxon>PACMAD clade</taxon>
        <taxon>Panicoideae</taxon>
        <taxon>Andropogonodae</taxon>
        <taxon>Paspaleae</taxon>
        <taxon>Paspalinae</taxon>
        <taxon>Paspalum</taxon>
    </lineage>
</organism>
<dbReference type="EMBL" id="CP144745">
    <property type="protein sequence ID" value="WVZ53716.1"/>
    <property type="molecule type" value="Genomic_DNA"/>
</dbReference>
<dbReference type="AlphaFoldDB" id="A0AAQ3SHT9"/>
<reference evidence="1 2" key="1">
    <citation type="submission" date="2024-02" db="EMBL/GenBank/DDBJ databases">
        <title>High-quality chromosome-scale genome assembly of Pensacola bahiagrass (Paspalum notatum Flugge var. saurae).</title>
        <authorList>
            <person name="Vega J.M."/>
            <person name="Podio M."/>
            <person name="Orjuela J."/>
            <person name="Siena L.A."/>
            <person name="Pessino S.C."/>
            <person name="Combes M.C."/>
            <person name="Mariac C."/>
            <person name="Albertini E."/>
            <person name="Pupilli F."/>
            <person name="Ortiz J.P.A."/>
            <person name="Leblanc O."/>
        </authorList>
    </citation>
    <scope>NUCLEOTIDE SEQUENCE [LARGE SCALE GENOMIC DNA]</scope>
    <source>
        <strain evidence="1">R1</strain>
        <tissue evidence="1">Leaf</tissue>
    </source>
</reference>
<dbReference type="PANTHER" id="PTHR33710">
    <property type="entry name" value="BNAC02G09200D PROTEIN"/>
    <property type="match status" value="1"/>
</dbReference>
<feature type="non-terminal residue" evidence="1">
    <location>
        <position position="1"/>
    </location>
</feature>
<name>A0AAQ3SHT9_PASNO</name>
<evidence type="ECO:0000313" key="1">
    <source>
        <dbReference type="EMBL" id="WVZ53716.1"/>
    </source>
</evidence>
<accession>A0AAQ3SHT9</accession>
<gene>
    <name evidence="1" type="ORF">U9M48_004621</name>
</gene>
<dbReference type="Gene3D" id="3.60.10.10">
    <property type="entry name" value="Endonuclease/exonuclease/phosphatase"/>
    <property type="match status" value="1"/>
</dbReference>
<dbReference type="Proteomes" id="UP001341281">
    <property type="component" value="Chromosome 01"/>
</dbReference>
<evidence type="ECO:0008006" key="3">
    <source>
        <dbReference type="Google" id="ProtNLM"/>
    </source>
</evidence>
<keyword evidence="2" id="KW-1185">Reference proteome</keyword>
<sequence length="145" mass="16604">GYRWLLVSVYGPAQPESKEAFLNELAHLCSKLPMIIGGDFNIIRKPSEKNNNNYNDRWPFLFNALIGRQYTWANHLPIKTFEKLDPILASTDWELKFPKTTVQALSRDISDHTPLFLNTGNASTSGSPPLFKFELGWLLRDGFFD</sequence>